<dbReference type="InterPro" id="IPR050324">
    <property type="entry name" value="CDP-alcohol_PTase-I"/>
</dbReference>
<keyword evidence="12" id="KW-1208">Phospholipid metabolism</keyword>
<evidence type="ECO:0000256" key="2">
    <source>
        <dbReference type="ARBA" id="ARBA00005042"/>
    </source>
</evidence>
<evidence type="ECO:0000256" key="1">
    <source>
        <dbReference type="ARBA" id="ARBA00004141"/>
    </source>
</evidence>
<feature type="transmembrane region" description="Helical" evidence="15">
    <location>
        <begin position="12"/>
        <end position="33"/>
    </location>
</feature>
<evidence type="ECO:0000256" key="13">
    <source>
        <dbReference type="ARBA" id="ARBA00048586"/>
    </source>
</evidence>
<name>A0ABS2DTT7_9BURK</name>
<dbReference type="InterPro" id="IPR043130">
    <property type="entry name" value="CDP-OH_PTrfase_TM_dom"/>
</dbReference>
<keyword evidence="16" id="KW-0808">Transferase</keyword>
<dbReference type="Gene3D" id="1.20.120.1760">
    <property type="match status" value="1"/>
</dbReference>
<dbReference type="EMBL" id="JACJJC010000017">
    <property type="protein sequence ID" value="MBM6704735.1"/>
    <property type="molecule type" value="Genomic_DNA"/>
</dbReference>
<comment type="similarity">
    <text evidence="3">Belongs to the CDP-alcohol phosphatidyltransferase class-I family.</text>
</comment>
<dbReference type="PANTHER" id="PTHR14269:SF62">
    <property type="entry name" value="CDP-DIACYLGLYCEROL--GLYCEROL-3-PHOSPHATE 3-PHOSPHATIDYLTRANSFERASE 1, CHLOROPLASTIC"/>
    <property type="match status" value="1"/>
</dbReference>
<sequence>MKLKPPFQLNVPMVLTWARIAMIPLVMGVFYLPDSFLPLLWQNIIACVIFVIAAVTDALDGYLARRYEGWATRMGAFLDPIADKLLVSAALVSLVELDRCDMAVAMIIIGREIAVTGLREWMAKIGESGLVKVNWFGKSKTIAQMVAIPCLLWYEPVFGIDVGFIGTILIWIAAILTIYSMYVYMCAAGPYFDETRLIRKEHRARRHEHVHARTQTDAADDGALQG</sequence>
<dbReference type="Pfam" id="PF01066">
    <property type="entry name" value="CDP-OH_P_transf"/>
    <property type="match status" value="1"/>
</dbReference>
<evidence type="ECO:0000313" key="16">
    <source>
        <dbReference type="EMBL" id="MBM6704735.1"/>
    </source>
</evidence>
<comment type="catalytic activity">
    <reaction evidence="13">
        <text>a CDP-1,2-diacyl-sn-glycerol + sn-glycerol 3-phosphate = a 1,2-diacyl-sn-glycero-3-phospho-(1'-sn-glycero-3'-phosphate) + CMP + H(+)</text>
        <dbReference type="Rhea" id="RHEA:12593"/>
        <dbReference type="ChEBI" id="CHEBI:15378"/>
        <dbReference type="ChEBI" id="CHEBI:57597"/>
        <dbReference type="ChEBI" id="CHEBI:58332"/>
        <dbReference type="ChEBI" id="CHEBI:60110"/>
        <dbReference type="ChEBI" id="CHEBI:60377"/>
        <dbReference type="EC" id="2.7.8.5"/>
    </reaction>
</comment>
<feature type="transmembrane region" description="Helical" evidence="15">
    <location>
        <begin position="39"/>
        <end position="59"/>
    </location>
</feature>
<comment type="subcellular location">
    <subcellularLocation>
        <location evidence="1">Membrane</location>
        <topology evidence="1">Multi-pass membrane protein</topology>
    </subcellularLocation>
</comment>
<accession>A0ABS2DTT7</accession>
<evidence type="ECO:0000256" key="12">
    <source>
        <dbReference type="ARBA" id="ARBA00023264"/>
    </source>
</evidence>
<evidence type="ECO:0000256" key="7">
    <source>
        <dbReference type="ARBA" id="ARBA00022692"/>
    </source>
</evidence>
<dbReference type="InterPro" id="IPR000462">
    <property type="entry name" value="CDP-OH_P_trans"/>
</dbReference>
<proteinExistence type="inferred from homology"/>
<comment type="caution">
    <text evidence="16">The sequence shown here is derived from an EMBL/GenBank/DDBJ whole genome shotgun (WGS) entry which is preliminary data.</text>
</comment>
<feature type="transmembrane region" description="Helical" evidence="15">
    <location>
        <begin position="168"/>
        <end position="192"/>
    </location>
</feature>
<dbReference type="NCBIfam" id="TIGR00560">
    <property type="entry name" value="pgsA"/>
    <property type="match status" value="1"/>
</dbReference>
<reference evidence="16 17" key="1">
    <citation type="journal article" date="2021" name="Sci. Rep.">
        <title>The distribution of antibiotic resistance genes in chicken gut microbiota commensals.</title>
        <authorList>
            <person name="Juricova H."/>
            <person name="Matiasovicova J."/>
            <person name="Kubasova T."/>
            <person name="Cejkova D."/>
            <person name="Rychlik I."/>
        </authorList>
    </citation>
    <scope>NUCLEOTIDE SEQUENCE [LARGE SCALE GENOMIC DNA]</scope>
    <source>
        <strain evidence="16 17">An829</strain>
    </source>
</reference>
<evidence type="ECO:0000256" key="10">
    <source>
        <dbReference type="ARBA" id="ARBA00023136"/>
    </source>
</evidence>
<keyword evidence="8 15" id="KW-1133">Transmembrane helix</keyword>
<comment type="pathway">
    <text evidence="2">Phospholipid metabolism; phosphatidylglycerol biosynthesis; phosphatidylglycerol from CDP-diacylglycerol: step 1/2.</text>
</comment>
<dbReference type="InterPro" id="IPR004570">
    <property type="entry name" value="Phosphatidylglycerol_P_synth"/>
</dbReference>
<dbReference type="PIRSF" id="PIRSF000847">
    <property type="entry name" value="Phos_ph_gly_syn"/>
    <property type="match status" value="1"/>
</dbReference>
<evidence type="ECO:0000256" key="9">
    <source>
        <dbReference type="ARBA" id="ARBA00023098"/>
    </source>
</evidence>
<keyword evidence="17" id="KW-1185">Reference proteome</keyword>
<keyword evidence="10 15" id="KW-0472">Membrane</keyword>
<keyword evidence="9" id="KW-0443">Lipid metabolism</keyword>
<evidence type="ECO:0000256" key="8">
    <source>
        <dbReference type="ARBA" id="ARBA00022989"/>
    </source>
</evidence>
<keyword evidence="6" id="KW-0444">Lipid biosynthesis</keyword>
<gene>
    <name evidence="16" type="primary">pgsA</name>
    <name evidence="16" type="ORF">H6A60_09595</name>
</gene>
<keyword evidence="7 15" id="KW-0812">Transmembrane</keyword>
<evidence type="ECO:0000256" key="15">
    <source>
        <dbReference type="SAM" id="Phobius"/>
    </source>
</evidence>
<dbReference type="PANTHER" id="PTHR14269">
    <property type="entry name" value="CDP-DIACYLGLYCEROL--GLYCEROL-3-PHOSPHATE 3-PHOSPHATIDYLTRANSFERASE-RELATED"/>
    <property type="match status" value="1"/>
</dbReference>
<evidence type="ECO:0000256" key="5">
    <source>
        <dbReference type="ARBA" id="ARBA00014944"/>
    </source>
</evidence>
<dbReference type="GO" id="GO:0008444">
    <property type="term" value="F:CDP-diacylglycerol-glycerol-3-phosphate 3-phosphatidyltransferase activity"/>
    <property type="evidence" value="ECO:0007669"/>
    <property type="project" value="UniProtKB-EC"/>
</dbReference>
<evidence type="ECO:0000256" key="4">
    <source>
        <dbReference type="ARBA" id="ARBA00013170"/>
    </source>
</evidence>
<evidence type="ECO:0000256" key="3">
    <source>
        <dbReference type="ARBA" id="ARBA00010441"/>
    </source>
</evidence>
<dbReference type="Proteomes" id="UP000715095">
    <property type="component" value="Unassembled WGS sequence"/>
</dbReference>
<keyword evidence="11" id="KW-0594">Phospholipid biosynthesis</keyword>
<evidence type="ECO:0000313" key="17">
    <source>
        <dbReference type="Proteomes" id="UP000715095"/>
    </source>
</evidence>
<evidence type="ECO:0000256" key="6">
    <source>
        <dbReference type="ARBA" id="ARBA00022516"/>
    </source>
</evidence>
<evidence type="ECO:0000256" key="14">
    <source>
        <dbReference type="NCBIfam" id="TIGR00560"/>
    </source>
</evidence>
<evidence type="ECO:0000256" key="11">
    <source>
        <dbReference type="ARBA" id="ARBA00023209"/>
    </source>
</evidence>
<organism evidence="16 17">
    <name type="scientific">Sutterella massiliensis</name>
    <dbReference type="NCBI Taxonomy" id="1816689"/>
    <lineage>
        <taxon>Bacteria</taxon>
        <taxon>Pseudomonadati</taxon>
        <taxon>Pseudomonadota</taxon>
        <taxon>Betaproteobacteria</taxon>
        <taxon>Burkholderiales</taxon>
        <taxon>Sutterellaceae</taxon>
        <taxon>Sutterella</taxon>
    </lineage>
</organism>
<dbReference type="EC" id="2.7.8.5" evidence="4 14"/>
<protein>
    <recommendedName>
        <fullName evidence="5 14">CDP-diacylglycerol--glycerol-3-phosphate 3-phosphatidyltransferase</fullName>
        <ecNumber evidence="4 14">2.7.8.5</ecNumber>
    </recommendedName>
</protein>